<proteinExistence type="predicted"/>
<gene>
    <name evidence="1" type="ORF">NM208_g14481</name>
</gene>
<comment type="caution">
    <text evidence="1">The sequence shown here is derived from an EMBL/GenBank/DDBJ whole genome shotgun (WGS) entry which is preliminary data.</text>
</comment>
<evidence type="ECO:0000313" key="2">
    <source>
        <dbReference type="Proteomes" id="UP001148629"/>
    </source>
</evidence>
<sequence length="229" mass="25214">MRLMQGHLMSKDRHYNANQKHTALGWLILRNFRTKFTAIPASSCWSVPSGSRREARGSEAGPNLMPLTLAPLSARKTTGAPRRPILYAILTNRYPETDPVEEQARDKGLSLAHGVARTDQIRALVSELFCRTPMGRRQALGLEADYSAIVGHRGQGRPVISLPDFCLTLPAWPTTLTPSCRRLGLKTGIPISWTDCGKRFLESASDRSGSGATIFGAFHQPSHTIDDTH</sequence>
<reference evidence="1" key="1">
    <citation type="submission" date="2022-08" db="EMBL/GenBank/DDBJ databases">
        <title>Genome Sequence of Fusarium decemcellulare.</title>
        <authorList>
            <person name="Buettner E."/>
        </authorList>
    </citation>
    <scope>NUCLEOTIDE SEQUENCE</scope>
    <source>
        <strain evidence="1">Babe19</strain>
    </source>
</reference>
<evidence type="ECO:0000313" key="1">
    <source>
        <dbReference type="EMBL" id="KAJ3518539.1"/>
    </source>
</evidence>
<dbReference type="EMBL" id="JANRMS010003400">
    <property type="protein sequence ID" value="KAJ3518539.1"/>
    <property type="molecule type" value="Genomic_DNA"/>
</dbReference>
<name>A0ACC1RFV6_9HYPO</name>
<dbReference type="Proteomes" id="UP001148629">
    <property type="component" value="Unassembled WGS sequence"/>
</dbReference>
<keyword evidence="2" id="KW-1185">Reference proteome</keyword>
<organism evidence="1 2">
    <name type="scientific">Fusarium decemcellulare</name>
    <dbReference type="NCBI Taxonomy" id="57161"/>
    <lineage>
        <taxon>Eukaryota</taxon>
        <taxon>Fungi</taxon>
        <taxon>Dikarya</taxon>
        <taxon>Ascomycota</taxon>
        <taxon>Pezizomycotina</taxon>
        <taxon>Sordariomycetes</taxon>
        <taxon>Hypocreomycetidae</taxon>
        <taxon>Hypocreales</taxon>
        <taxon>Nectriaceae</taxon>
        <taxon>Fusarium</taxon>
        <taxon>Fusarium decemcellulare species complex</taxon>
    </lineage>
</organism>
<accession>A0ACC1RFV6</accession>
<protein>
    <submittedName>
        <fullName evidence="1">Uncharacterized protein</fullName>
    </submittedName>
</protein>